<dbReference type="PANTHER" id="PTHR30461:SF23">
    <property type="entry name" value="DNA RECOMBINASE-RELATED"/>
    <property type="match status" value="1"/>
</dbReference>
<dbReference type="InterPro" id="IPR050639">
    <property type="entry name" value="SSR_resolvase"/>
</dbReference>
<dbReference type="SUPFAM" id="SSF53041">
    <property type="entry name" value="Resolvase-like"/>
    <property type="match status" value="1"/>
</dbReference>
<feature type="domain" description="Resolvase/invertase-type recombinase catalytic" evidence="5">
    <location>
        <begin position="11"/>
        <end position="163"/>
    </location>
</feature>
<dbReference type="EMBL" id="KF901057">
    <property type="protein sequence ID" value="AIF16497.1"/>
    <property type="molecule type" value="Genomic_DNA"/>
</dbReference>
<dbReference type="CDD" id="cd00338">
    <property type="entry name" value="Ser_Recombinase"/>
    <property type="match status" value="1"/>
</dbReference>
<dbReference type="Pfam" id="PF00239">
    <property type="entry name" value="Resolvase"/>
    <property type="match status" value="1"/>
</dbReference>
<keyword evidence="1" id="KW-0229">DNA integration</keyword>
<keyword evidence="3" id="KW-0233">DNA recombination</keyword>
<dbReference type="PROSITE" id="PS00397">
    <property type="entry name" value="RECOMBINASES_1"/>
    <property type="match status" value="1"/>
</dbReference>
<dbReference type="InterPro" id="IPR006119">
    <property type="entry name" value="Resolv_N"/>
</dbReference>
<proteinExistence type="predicted"/>
<dbReference type="GO" id="GO:0000150">
    <property type="term" value="F:DNA strand exchange activity"/>
    <property type="evidence" value="ECO:0007669"/>
    <property type="project" value="InterPro"/>
</dbReference>
<dbReference type="InterPro" id="IPR036162">
    <property type="entry name" value="Resolvase-like_N_sf"/>
</dbReference>
<feature type="region of interest" description="Disordered" evidence="4">
    <location>
        <begin position="276"/>
        <end position="312"/>
    </location>
</feature>
<evidence type="ECO:0000313" key="6">
    <source>
        <dbReference type="EMBL" id="AIF16497.1"/>
    </source>
</evidence>
<evidence type="ECO:0000256" key="1">
    <source>
        <dbReference type="ARBA" id="ARBA00022908"/>
    </source>
</evidence>
<evidence type="ECO:0000256" key="4">
    <source>
        <dbReference type="SAM" id="MobiDB-lite"/>
    </source>
</evidence>
<dbReference type="GO" id="GO:0015074">
    <property type="term" value="P:DNA integration"/>
    <property type="evidence" value="ECO:0007669"/>
    <property type="project" value="UniProtKB-KW"/>
</dbReference>
<evidence type="ECO:0000256" key="3">
    <source>
        <dbReference type="ARBA" id="ARBA00023172"/>
    </source>
</evidence>
<dbReference type="PROSITE" id="PS51736">
    <property type="entry name" value="RECOMBINASES_3"/>
    <property type="match status" value="1"/>
</dbReference>
<name>A0A075HQ03_9EURY</name>
<protein>
    <submittedName>
        <fullName evidence="6">Resolvase domain-containing protein</fullName>
    </submittedName>
</protein>
<organism evidence="6">
    <name type="scientific">uncultured marine group II/III euryarchaeote KM3_74_D01</name>
    <dbReference type="NCBI Taxonomy" id="1456502"/>
    <lineage>
        <taxon>Archaea</taxon>
        <taxon>Methanobacteriati</taxon>
        <taxon>Methanobacteriota</taxon>
        <taxon>environmental samples</taxon>
    </lineage>
</organism>
<accession>A0A075HQ03</accession>
<dbReference type="SMART" id="SM00857">
    <property type="entry name" value="Resolvase"/>
    <property type="match status" value="1"/>
</dbReference>
<dbReference type="InterPro" id="IPR006118">
    <property type="entry name" value="Recombinase_CS"/>
</dbReference>
<dbReference type="AlphaFoldDB" id="A0A075HQ03"/>
<dbReference type="PANTHER" id="PTHR30461">
    <property type="entry name" value="DNA-INVERTASE FROM LAMBDOID PROPHAGE"/>
    <property type="match status" value="1"/>
</dbReference>
<evidence type="ECO:0000259" key="5">
    <source>
        <dbReference type="PROSITE" id="PS51736"/>
    </source>
</evidence>
<keyword evidence="2" id="KW-0238">DNA-binding</keyword>
<dbReference type="Gene3D" id="3.40.50.1390">
    <property type="entry name" value="Resolvase, N-terminal catalytic domain"/>
    <property type="match status" value="1"/>
</dbReference>
<sequence>MSDNNTENRPNAVIYLRVSSKKQADEGYSLASQDVSCNNYAQLKNYNVAKIFIDEGVSATIHLWNRPAGKAMREYIEKNNIQHIIVVKMDRLFRSVRDLLETVDELTEKDIGLHLVEFSGQSLDTTSAMGRFFLTVIGAIGELESGQISERTKQSVKHMKRENKRFTGEIYGWDCNGDDLTPNWHEQCIIDYMRDMYYGYGCSGYQIATILNELGDKGKLGGKWRSSTVLRTINYEFHKSRDKPEFIKPTWWSSAPFTDTIPWGTTEFLNLYPIGKHKPPHSSPSQPKPTVKNGANNTQKPVETFSGEVKQKASERTDINYADYIRNWDEF</sequence>
<reference evidence="6" key="1">
    <citation type="journal article" date="2014" name="Genome Biol. Evol.">
        <title>Pangenome evidence for extensive interdomain horizontal transfer affecting lineage core and shell genes in uncultured planktonic thaumarchaeota and euryarchaeota.</title>
        <authorList>
            <person name="Deschamps P."/>
            <person name="Zivanovic Y."/>
            <person name="Moreira D."/>
            <person name="Rodriguez-Valera F."/>
            <person name="Lopez-Garcia P."/>
        </authorList>
    </citation>
    <scope>NUCLEOTIDE SEQUENCE</scope>
</reference>
<dbReference type="GO" id="GO:0003677">
    <property type="term" value="F:DNA binding"/>
    <property type="evidence" value="ECO:0007669"/>
    <property type="project" value="UniProtKB-KW"/>
</dbReference>
<evidence type="ECO:0000256" key="2">
    <source>
        <dbReference type="ARBA" id="ARBA00023125"/>
    </source>
</evidence>